<dbReference type="Gene3D" id="3.40.50.1820">
    <property type="entry name" value="alpha/beta hydrolase"/>
    <property type="match status" value="1"/>
</dbReference>
<name>A0A8J6XSA3_9CYAN</name>
<evidence type="ECO:0000313" key="3">
    <source>
        <dbReference type="Proteomes" id="UP000629098"/>
    </source>
</evidence>
<dbReference type="InterPro" id="IPR050228">
    <property type="entry name" value="Carboxylesterase_BioH"/>
</dbReference>
<comment type="caution">
    <text evidence="2">The sequence shown here is derived from an EMBL/GenBank/DDBJ whole genome shotgun (WGS) entry which is preliminary data.</text>
</comment>
<evidence type="ECO:0000259" key="1">
    <source>
        <dbReference type="Pfam" id="PF00561"/>
    </source>
</evidence>
<dbReference type="InterPro" id="IPR000073">
    <property type="entry name" value="AB_hydrolase_1"/>
</dbReference>
<keyword evidence="3" id="KW-1185">Reference proteome</keyword>
<proteinExistence type="predicted"/>
<dbReference type="PANTHER" id="PTHR43194:SF2">
    <property type="entry name" value="PEROXISOMAL MEMBRANE PROTEIN LPX1"/>
    <property type="match status" value="1"/>
</dbReference>
<dbReference type="RefSeq" id="WP_190836580.1">
    <property type="nucleotide sequence ID" value="NZ_CAWPPI010000110.1"/>
</dbReference>
<protein>
    <submittedName>
        <fullName evidence="2">Alpha/beta fold hydrolase</fullName>
    </submittedName>
</protein>
<dbReference type="EMBL" id="JACXAE010000110">
    <property type="protein sequence ID" value="MBD2777520.1"/>
    <property type="molecule type" value="Genomic_DNA"/>
</dbReference>
<organism evidence="2 3">
    <name type="scientific">Iningainema tapete BLCC-T55</name>
    <dbReference type="NCBI Taxonomy" id="2748662"/>
    <lineage>
        <taxon>Bacteria</taxon>
        <taxon>Bacillati</taxon>
        <taxon>Cyanobacteriota</taxon>
        <taxon>Cyanophyceae</taxon>
        <taxon>Nostocales</taxon>
        <taxon>Scytonemataceae</taxon>
        <taxon>Iningainema tapete</taxon>
    </lineage>
</organism>
<keyword evidence="2" id="KW-0378">Hydrolase</keyword>
<dbReference type="AlphaFoldDB" id="A0A8J6XSA3"/>
<dbReference type="GO" id="GO:0016787">
    <property type="term" value="F:hydrolase activity"/>
    <property type="evidence" value="ECO:0007669"/>
    <property type="project" value="UniProtKB-KW"/>
</dbReference>
<sequence length="394" mass="44388">MTTNISTSINPSVEQVRKTQEAIDAYIRSIDANPNHRAGAYPYYRFHEPGQPIRGTVVIFHGFSATPHQMWRLADYLFSGGFNFYQPSIAGHTFIPPDKCWPQVDLKPEIAIPLRQKIQQDPVLQNFLANLASSNLEQIRRPSSQEQAALVARLLAIEPRLLDIIQAIQQENDPDFDKYFISSHMNYVTEVRAQIAQLDAMPGPIYTVGLSVGGTVALCAAAQRPDRVKKVVAYAPLLKVYDDQRRQYIILTGPLDIQEMGWNPQLRFPVGALTACDRFGSFVRNSKNVATLKNIPTFMVLTENEDAADINTNKDFFTKIGGKQKGHHFYMYPASDLVPHPMVDPTEVSQNMSNRFWQSLYQETFRFLTKGEVNAINMSSIEQDSDLPAVPPVV</sequence>
<accession>A0A8J6XSA3</accession>
<dbReference type="SUPFAM" id="SSF53474">
    <property type="entry name" value="alpha/beta-Hydrolases"/>
    <property type="match status" value="1"/>
</dbReference>
<dbReference type="Proteomes" id="UP000629098">
    <property type="component" value="Unassembled WGS sequence"/>
</dbReference>
<evidence type="ECO:0000313" key="2">
    <source>
        <dbReference type="EMBL" id="MBD2777520.1"/>
    </source>
</evidence>
<dbReference type="InterPro" id="IPR029058">
    <property type="entry name" value="AB_hydrolase_fold"/>
</dbReference>
<reference evidence="2" key="1">
    <citation type="submission" date="2020-09" db="EMBL/GenBank/DDBJ databases">
        <title>Iningainema tapete sp. nov. (Scytonemataceae, Cyanobacteria) from greenhouses in central Florida (USA) produces two types of nodularin with biosynthetic potential for microcystin-LR and anabaenopeptins.</title>
        <authorList>
            <person name="Berthold D.E."/>
            <person name="Lefler F.W."/>
            <person name="Huang I.-S."/>
            <person name="Abdulla H."/>
            <person name="Zimba P.V."/>
            <person name="Laughinghouse H.D. IV."/>
        </authorList>
    </citation>
    <scope>NUCLEOTIDE SEQUENCE</scope>
    <source>
        <strain evidence="2">BLCCT55</strain>
    </source>
</reference>
<dbReference type="Pfam" id="PF00561">
    <property type="entry name" value="Abhydrolase_1"/>
    <property type="match status" value="1"/>
</dbReference>
<dbReference type="PANTHER" id="PTHR43194">
    <property type="entry name" value="HYDROLASE ALPHA/BETA FOLD FAMILY"/>
    <property type="match status" value="1"/>
</dbReference>
<gene>
    <name evidence="2" type="ORF">ICL16_37110</name>
</gene>
<feature type="domain" description="AB hydrolase-1" evidence="1">
    <location>
        <begin position="56"/>
        <end position="236"/>
    </location>
</feature>